<name>A0ABT4DUA5_9BACL</name>
<feature type="region of interest" description="Disordered" evidence="1">
    <location>
        <begin position="1"/>
        <end position="26"/>
    </location>
</feature>
<organism evidence="2 3">
    <name type="scientific">Paenibacillus apiarius</name>
    <dbReference type="NCBI Taxonomy" id="46240"/>
    <lineage>
        <taxon>Bacteria</taxon>
        <taxon>Bacillati</taxon>
        <taxon>Bacillota</taxon>
        <taxon>Bacilli</taxon>
        <taxon>Bacillales</taxon>
        <taxon>Paenibacillaceae</taxon>
        <taxon>Paenibacillus</taxon>
    </lineage>
</organism>
<sequence>MNMRIQSGGSHTFAAQRTKSNASKELFSSVLLEKEAEKTEDKQGDEKKGKLVTCKEGAYVRQYIVRPDGTKILLSEAMQAEEESISPVTAQHRLTAEQRANEDGMTQNAKDVINLLNMQAGAGTHMQFKFLSSIEEEKG</sequence>
<dbReference type="EMBL" id="JAMDLW010000019">
    <property type="protein sequence ID" value="MCY9520909.1"/>
    <property type="molecule type" value="Genomic_DNA"/>
</dbReference>
<feature type="compositionally biased region" description="Polar residues" evidence="1">
    <location>
        <begin position="1"/>
        <end position="23"/>
    </location>
</feature>
<evidence type="ECO:0000313" key="2">
    <source>
        <dbReference type="EMBL" id="MCY9520909.1"/>
    </source>
</evidence>
<accession>A0ABT4DUA5</accession>
<evidence type="ECO:0000256" key="1">
    <source>
        <dbReference type="SAM" id="MobiDB-lite"/>
    </source>
</evidence>
<protein>
    <submittedName>
        <fullName evidence="2">Uncharacterized protein</fullName>
    </submittedName>
</protein>
<gene>
    <name evidence="2" type="ORF">M5X09_14720</name>
</gene>
<dbReference type="Proteomes" id="UP001207626">
    <property type="component" value="Unassembled WGS sequence"/>
</dbReference>
<proteinExistence type="predicted"/>
<comment type="caution">
    <text evidence="2">The sequence shown here is derived from an EMBL/GenBank/DDBJ whole genome shotgun (WGS) entry which is preliminary data.</text>
</comment>
<evidence type="ECO:0000313" key="3">
    <source>
        <dbReference type="Proteomes" id="UP001207626"/>
    </source>
</evidence>
<keyword evidence="3" id="KW-1185">Reference proteome</keyword>
<reference evidence="2 3" key="1">
    <citation type="submission" date="2022-05" db="EMBL/GenBank/DDBJ databases">
        <title>Genome Sequencing of Bee-Associated Microbes.</title>
        <authorList>
            <person name="Dunlap C."/>
        </authorList>
    </citation>
    <scope>NUCLEOTIDE SEQUENCE [LARGE SCALE GENOMIC DNA]</scope>
    <source>
        <strain evidence="2 3">NRRL NRS-1438</strain>
    </source>
</reference>